<feature type="domain" description="L,D-TPase catalytic" evidence="8">
    <location>
        <begin position="17"/>
        <end position="153"/>
    </location>
</feature>
<dbReference type="CDD" id="cd16913">
    <property type="entry name" value="YkuD_like"/>
    <property type="match status" value="1"/>
</dbReference>
<dbReference type="AlphaFoldDB" id="A0A380WQG5"/>
<comment type="pathway">
    <text evidence="1 7">Cell wall biogenesis; peptidoglycan biosynthesis.</text>
</comment>
<keyword evidence="5 7" id="KW-0573">Peptidoglycan synthesis</keyword>
<evidence type="ECO:0000259" key="8">
    <source>
        <dbReference type="PROSITE" id="PS52029"/>
    </source>
</evidence>
<dbReference type="PROSITE" id="PS52029">
    <property type="entry name" value="LD_TPASE"/>
    <property type="match status" value="1"/>
</dbReference>
<accession>A0A380WQG5</accession>
<comment type="similarity">
    <text evidence="2">Belongs to the YkuD family.</text>
</comment>
<evidence type="ECO:0000256" key="4">
    <source>
        <dbReference type="ARBA" id="ARBA00022960"/>
    </source>
</evidence>
<dbReference type="SUPFAM" id="SSF141523">
    <property type="entry name" value="L,D-transpeptidase catalytic domain-like"/>
    <property type="match status" value="1"/>
</dbReference>
<protein>
    <submittedName>
        <fullName evidence="9">Uncharacterized protein conserved in bacteria</fullName>
    </submittedName>
</protein>
<dbReference type="InterPro" id="IPR038063">
    <property type="entry name" value="Transpep_catalytic_dom"/>
</dbReference>
<evidence type="ECO:0000313" key="9">
    <source>
        <dbReference type="EMBL" id="SUU91187.1"/>
    </source>
</evidence>
<keyword evidence="3" id="KW-0808">Transferase</keyword>
<sequence>MIALSALTMTAHAGEVDLVRVDKSERRLELLSGDKVVSSYAMALGANPVGHKAREGDERTPEGRYVLDWRNPESGYFRSIHISYPDADDVAAAKRAGVEPGGMIMIHGQPNGYGWWSWLMQLFDWTNGCIAVTDEDMAEIWQMVANGTPIEINP</sequence>
<keyword evidence="4 7" id="KW-0133">Cell shape</keyword>
<name>A0A380WQG5_AMIAI</name>
<evidence type="ECO:0000256" key="5">
    <source>
        <dbReference type="ARBA" id="ARBA00022984"/>
    </source>
</evidence>
<dbReference type="GO" id="GO:0016740">
    <property type="term" value="F:transferase activity"/>
    <property type="evidence" value="ECO:0007669"/>
    <property type="project" value="UniProtKB-KW"/>
</dbReference>
<dbReference type="Gene3D" id="2.40.440.10">
    <property type="entry name" value="L,D-transpeptidase catalytic domain-like"/>
    <property type="match status" value="1"/>
</dbReference>
<dbReference type="PANTHER" id="PTHR36699:SF1">
    <property type="entry name" value="L,D-TRANSPEPTIDASE YAFK-RELATED"/>
    <property type="match status" value="1"/>
</dbReference>
<evidence type="ECO:0000256" key="3">
    <source>
        <dbReference type="ARBA" id="ARBA00022679"/>
    </source>
</evidence>
<keyword evidence="6 7" id="KW-0961">Cell wall biogenesis/degradation</keyword>
<dbReference type="GO" id="GO:0009252">
    <property type="term" value="P:peptidoglycan biosynthetic process"/>
    <property type="evidence" value="ECO:0007669"/>
    <property type="project" value="UniProtKB-UniPathway"/>
</dbReference>
<feature type="active site" description="Proton donor/acceptor" evidence="7">
    <location>
        <position position="107"/>
    </location>
</feature>
<dbReference type="GO" id="GO:0071555">
    <property type="term" value="P:cell wall organization"/>
    <property type="evidence" value="ECO:0007669"/>
    <property type="project" value="UniProtKB-UniRule"/>
</dbReference>
<dbReference type="EMBL" id="UFSM01000001">
    <property type="protein sequence ID" value="SUU91187.1"/>
    <property type="molecule type" value="Genomic_DNA"/>
</dbReference>
<dbReference type="PANTHER" id="PTHR36699">
    <property type="entry name" value="LD-TRANSPEPTIDASE"/>
    <property type="match status" value="1"/>
</dbReference>
<dbReference type="GO" id="GO:0004180">
    <property type="term" value="F:carboxypeptidase activity"/>
    <property type="evidence" value="ECO:0007669"/>
    <property type="project" value="UniProtKB-ARBA"/>
</dbReference>
<evidence type="ECO:0000256" key="6">
    <source>
        <dbReference type="ARBA" id="ARBA00023316"/>
    </source>
</evidence>
<gene>
    <name evidence="9" type="ORF">NCTC10684_04450</name>
</gene>
<dbReference type="InterPro" id="IPR005490">
    <property type="entry name" value="LD_TPept_cat_dom"/>
</dbReference>
<evidence type="ECO:0000313" key="10">
    <source>
        <dbReference type="Proteomes" id="UP000254701"/>
    </source>
</evidence>
<dbReference type="Proteomes" id="UP000254701">
    <property type="component" value="Unassembled WGS sequence"/>
</dbReference>
<feature type="active site" description="Nucleophile" evidence="7">
    <location>
        <position position="129"/>
    </location>
</feature>
<dbReference type="Pfam" id="PF03734">
    <property type="entry name" value="YkuD"/>
    <property type="match status" value="1"/>
</dbReference>
<dbReference type="UniPathway" id="UPA00219"/>
<evidence type="ECO:0000256" key="2">
    <source>
        <dbReference type="ARBA" id="ARBA00005992"/>
    </source>
</evidence>
<evidence type="ECO:0000256" key="1">
    <source>
        <dbReference type="ARBA" id="ARBA00004752"/>
    </source>
</evidence>
<evidence type="ECO:0000256" key="7">
    <source>
        <dbReference type="PROSITE-ProRule" id="PRU01373"/>
    </source>
</evidence>
<reference evidence="9 10" key="1">
    <citation type="submission" date="2018-06" db="EMBL/GenBank/DDBJ databases">
        <authorList>
            <consortium name="Pathogen Informatics"/>
            <person name="Doyle S."/>
        </authorList>
    </citation>
    <scope>NUCLEOTIDE SEQUENCE [LARGE SCALE GENOMIC DNA]</scope>
    <source>
        <strain evidence="9 10">NCTC10684</strain>
    </source>
</reference>
<proteinExistence type="inferred from homology"/>
<organism evidence="9 10">
    <name type="scientific">Aminobacter aminovorans</name>
    <name type="common">Chelatobacter heintzii</name>
    <dbReference type="NCBI Taxonomy" id="83263"/>
    <lineage>
        <taxon>Bacteria</taxon>
        <taxon>Pseudomonadati</taxon>
        <taxon>Pseudomonadota</taxon>
        <taxon>Alphaproteobacteria</taxon>
        <taxon>Hyphomicrobiales</taxon>
        <taxon>Phyllobacteriaceae</taxon>
        <taxon>Aminobacter</taxon>
    </lineage>
</organism>
<dbReference type="GO" id="GO:0008360">
    <property type="term" value="P:regulation of cell shape"/>
    <property type="evidence" value="ECO:0007669"/>
    <property type="project" value="UniProtKB-UniRule"/>
</dbReference>